<evidence type="ECO:0000259" key="2">
    <source>
        <dbReference type="Pfam" id="PF00117"/>
    </source>
</evidence>
<dbReference type="GO" id="GO:0046820">
    <property type="term" value="F:4-amino-4-deoxychorismate synthase activity"/>
    <property type="evidence" value="ECO:0007669"/>
    <property type="project" value="UniProtKB-EC"/>
</dbReference>
<dbReference type="PRINTS" id="PR00097">
    <property type="entry name" value="ANTSNTHASEII"/>
</dbReference>
<reference evidence="3" key="1">
    <citation type="submission" date="2019-01" db="EMBL/GenBank/DDBJ databases">
        <authorList>
            <consortium name="Genoscope - CEA"/>
            <person name="William W."/>
        </authorList>
    </citation>
    <scope>NUCLEOTIDE SEQUENCE</scope>
    <source>
        <strain evidence="3">CR-1</strain>
    </source>
</reference>
<protein>
    <submittedName>
        <fullName evidence="3">Aminodeoxychorismate synthase, subunit II</fullName>
        <ecNumber evidence="3">2.6.1.85</ecNumber>
    </submittedName>
</protein>
<dbReference type="Pfam" id="PF00117">
    <property type="entry name" value="GATase"/>
    <property type="match status" value="1"/>
</dbReference>
<dbReference type="PANTHER" id="PTHR43418:SF4">
    <property type="entry name" value="MULTIFUNCTIONAL TRYPTOPHAN BIOSYNTHESIS PROTEIN"/>
    <property type="match status" value="1"/>
</dbReference>
<keyword evidence="1" id="KW-0315">Glutamine amidotransferase</keyword>
<dbReference type="CDD" id="cd01743">
    <property type="entry name" value="GATase1_Anthranilate_Synthase"/>
    <property type="match status" value="1"/>
</dbReference>
<proteinExistence type="predicted"/>
<accession>A0A484HK07</accession>
<evidence type="ECO:0000256" key="1">
    <source>
        <dbReference type="ARBA" id="ARBA00022962"/>
    </source>
</evidence>
<organism evidence="3">
    <name type="scientific">uncultured Desulfobacteraceae bacterium</name>
    <dbReference type="NCBI Taxonomy" id="218296"/>
    <lineage>
        <taxon>Bacteria</taxon>
        <taxon>Pseudomonadati</taxon>
        <taxon>Thermodesulfobacteriota</taxon>
        <taxon>Desulfobacteria</taxon>
        <taxon>Desulfobacterales</taxon>
        <taxon>Desulfobacteraceae</taxon>
        <taxon>environmental samples</taxon>
    </lineage>
</organism>
<dbReference type="InterPro" id="IPR029062">
    <property type="entry name" value="Class_I_gatase-like"/>
</dbReference>
<dbReference type="AlphaFoldDB" id="A0A484HK07"/>
<dbReference type="PANTHER" id="PTHR43418">
    <property type="entry name" value="MULTIFUNCTIONAL TRYPTOPHAN BIOSYNTHESIS PROTEIN-RELATED"/>
    <property type="match status" value="1"/>
</dbReference>
<dbReference type="Gene3D" id="3.40.50.880">
    <property type="match status" value="1"/>
</dbReference>
<dbReference type="SUPFAM" id="SSF52317">
    <property type="entry name" value="Class I glutamine amidotransferase-like"/>
    <property type="match status" value="1"/>
</dbReference>
<dbReference type="GO" id="GO:0004049">
    <property type="term" value="F:anthranilate synthase activity"/>
    <property type="evidence" value="ECO:0007669"/>
    <property type="project" value="TreeGrafter"/>
</dbReference>
<evidence type="ECO:0000313" key="3">
    <source>
        <dbReference type="EMBL" id="VEN74558.1"/>
    </source>
</evidence>
<dbReference type="GO" id="GO:0005829">
    <property type="term" value="C:cytosol"/>
    <property type="evidence" value="ECO:0007669"/>
    <property type="project" value="TreeGrafter"/>
</dbReference>
<dbReference type="InterPro" id="IPR050472">
    <property type="entry name" value="Anth_synth/Amidotransfase"/>
</dbReference>
<dbReference type="InterPro" id="IPR017926">
    <property type="entry name" value="GATASE"/>
</dbReference>
<dbReference type="PRINTS" id="PR00096">
    <property type="entry name" value="GATASE"/>
</dbReference>
<dbReference type="EC" id="2.6.1.85" evidence="3"/>
<gene>
    <name evidence="3" type="primary">pabA</name>
    <name evidence="3" type="ORF">EPICR_40140</name>
</gene>
<dbReference type="EMBL" id="CAACVI010000034">
    <property type="protein sequence ID" value="VEN74558.1"/>
    <property type="molecule type" value="Genomic_DNA"/>
</dbReference>
<dbReference type="PRINTS" id="PR00099">
    <property type="entry name" value="CPSGATASE"/>
</dbReference>
<dbReference type="GO" id="GO:0000162">
    <property type="term" value="P:L-tryptophan biosynthetic process"/>
    <property type="evidence" value="ECO:0007669"/>
    <property type="project" value="TreeGrafter"/>
</dbReference>
<dbReference type="FunFam" id="3.40.50.880:FF:000003">
    <property type="entry name" value="Anthranilate synthase component II"/>
    <property type="match status" value="1"/>
</dbReference>
<keyword evidence="3" id="KW-0808">Transferase</keyword>
<dbReference type="InterPro" id="IPR006221">
    <property type="entry name" value="TrpG/PapA_dom"/>
</dbReference>
<dbReference type="PROSITE" id="PS51273">
    <property type="entry name" value="GATASE_TYPE_1"/>
    <property type="match status" value="1"/>
</dbReference>
<dbReference type="NCBIfam" id="TIGR00566">
    <property type="entry name" value="trpG_papA"/>
    <property type="match status" value="1"/>
</dbReference>
<feature type="domain" description="Glutamine amidotransferase" evidence="2">
    <location>
        <begin position="5"/>
        <end position="188"/>
    </location>
</feature>
<sequence length="192" mass="21096">MSRLLVIDNYDSFTWNLVQMFMGRGLSIEVHRNDRLSVSEAFDMSPDLILVSPGPGDPGDAGISMEIIRRFADKVPLLGVCLGMQCLNEVFGGETVRAGLPMHGKTSDIYHDNRGLFAGLPLPFPAARYHSLAVRPGAGTLEALTVSARTKDQVIMGLSHREYPLHGVQFHPESFLTPQGFIIIDNFLRMGA</sequence>
<keyword evidence="3" id="KW-0032">Aminotransferase</keyword>
<name>A0A484HK07_9BACT</name>